<evidence type="ECO:0000313" key="12">
    <source>
        <dbReference type="Proteomes" id="UP001252243"/>
    </source>
</evidence>
<sequence length="253" mass="26328">MGTVISLALPAGANSTPDGGLVLEGAAAAVEHVFTGLDEMFSLYRPDSEASRLARGEVTLRDASAAFRARFEDATGWRLLTEGFFTPERPDGVLDLSGIIKGYAIDQAASALECAGVEDWCLNAGGDVLVSGSPAPGTATPWMAGIVDPQDRGTLLSGFPLGGNGSFVALATSGTAERGDHIWRAGVGRTEFRRTEFRQVSVAATDIVTADVLATAVVAGGRRMLDWATNSWDVEVLAVLGNGELLATPGFRA</sequence>
<evidence type="ECO:0000256" key="4">
    <source>
        <dbReference type="ARBA" id="ARBA00022630"/>
    </source>
</evidence>
<keyword evidence="12" id="KW-1185">Reference proteome</keyword>
<gene>
    <name evidence="11" type="ORF">J2X01_001456</name>
</gene>
<keyword evidence="4" id="KW-0285">Flavoprotein</keyword>
<accession>A0ABU1UAG7</accession>
<dbReference type="EMBL" id="JAVDVQ010000004">
    <property type="protein sequence ID" value="MDR7082171.1"/>
    <property type="molecule type" value="Genomic_DNA"/>
</dbReference>
<evidence type="ECO:0000313" key="11">
    <source>
        <dbReference type="EMBL" id="MDR7082171.1"/>
    </source>
</evidence>
<proteinExistence type="predicted"/>
<dbReference type="InterPro" id="IPR024932">
    <property type="entry name" value="ApbE"/>
</dbReference>
<keyword evidence="6" id="KW-0479">Metal-binding</keyword>
<dbReference type="PANTHER" id="PTHR30040">
    <property type="entry name" value="THIAMINE BIOSYNTHESIS LIPOPROTEIN APBE"/>
    <property type="match status" value="1"/>
</dbReference>
<comment type="caution">
    <text evidence="11">The sequence shown here is derived from an EMBL/GenBank/DDBJ whole genome shotgun (WGS) entry which is preliminary data.</text>
</comment>
<evidence type="ECO:0000256" key="7">
    <source>
        <dbReference type="ARBA" id="ARBA00022827"/>
    </source>
</evidence>
<evidence type="ECO:0000256" key="3">
    <source>
        <dbReference type="ARBA" id="ARBA00016337"/>
    </source>
</evidence>
<dbReference type="Pfam" id="PF02424">
    <property type="entry name" value="ApbE"/>
    <property type="match status" value="1"/>
</dbReference>
<dbReference type="RefSeq" id="WP_310052324.1">
    <property type="nucleotide sequence ID" value="NZ_JAVDVQ010000004.1"/>
</dbReference>
<keyword evidence="7" id="KW-0274">FAD</keyword>
<dbReference type="SUPFAM" id="SSF143631">
    <property type="entry name" value="ApbE-like"/>
    <property type="match status" value="1"/>
</dbReference>
<reference evidence="11 12" key="1">
    <citation type="submission" date="2023-07" db="EMBL/GenBank/DDBJ databases">
        <title>Sorghum-associated microbial communities from plants grown in Nebraska, USA.</title>
        <authorList>
            <person name="Schachtman D."/>
        </authorList>
    </citation>
    <scope>NUCLEOTIDE SEQUENCE [LARGE SCALE GENOMIC DNA]</scope>
    <source>
        <strain evidence="11 12">BE167</strain>
    </source>
</reference>
<name>A0ABU1UAG7_9MICC</name>
<comment type="cofactor">
    <cofactor evidence="1">
        <name>Mg(2+)</name>
        <dbReference type="ChEBI" id="CHEBI:18420"/>
    </cofactor>
</comment>
<keyword evidence="11" id="KW-0449">Lipoprotein</keyword>
<evidence type="ECO:0000256" key="6">
    <source>
        <dbReference type="ARBA" id="ARBA00022723"/>
    </source>
</evidence>
<evidence type="ECO:0000256" key="8">
    <source>
        <dbReference type="ARBA" id="ARBA00022842"/>
    </source>
</evidence>
<comment type="catalytic activity">
    <reaction evidence="10">
        <text>L-threonyl-[protein] + FAD = FMN-L-threonyl-[protein] + AMP + H(+)</text>
        <dbReference type="Rhea" id="RHEA:36847"/>
        <dbReference type="Rhea" id="RHEA-COMP:11060"/>
        <dbReference type="Rhea" id="RHEA-COMP:11061"/>
        <dbReference type="ChEBI" id="CHEBI:15378"/>
        <dbReference type="ChEBI" id="CHEBI:30013"/>
        <dbReference type="ChEBI" id="CHEBI:57692"/>
        <dbReference type="ChEBI" id="CHEBI:74257"/>
        <dbReference type="ChEBI" id="CHEBI:456215"/>
        <dbReference type="EC" id="2.7.1.180"/>
    </reaction>
</comment>
<dbReference type="InterPro" id="IPR003374">
    <property type="entry name" value="ApbE-like_sf"/>
</dbReference>
<dbReference type="EC" id="2.7.1.180" evidence="2"/>
<dbReference type="Gene3D" id="3.10.520.10">
    <property type="entry name" value="ApbE-like domains"/>
    <property type="match status" value="2"/>
</dbReference>
<evidence type="ECO:0000256" key="10">
    <source>
        <dbReference type="ARBA" id="ARBA00048540"/>
    </source>
</evidence>
<organism evidence="11 12">
    <name type="scientific">Arthrobacter ginsengisoli</name>
    <dbReference type="NCBI Taxonomy" id="1356565"/>
    <lineage>
        <taxon>Bacteria</taxon>
        <taxon>Bacillati</taxon>
        <taxon>Actinomycetota</taxon>
        <taxon>Actinomycetes</taxon>
        <taxon>Micrococcales</taxon>
        <taxon>Micrococcaceae</taxon>
        <taxon>Arthrobacter</taxon>
    </lineage>
</organism>
<keyword evidence="5" id="KW-0808">Transferase</keyword>
<keyword evidence="8" id="KW-0460">Magnesium</keyword>
<evidence type="ECO:0000256" key="9">
    <source>
        <dbReference type="ARBA" id="ARBA00031306"/>
    </source>
</evidence>
<protein>
    <recommendedName>
        <fullName evidence="3">FAD:protein FMN transferase</fullName>
        <ecNumber evidence="2">2.7.1.180</ecNumber>
    </recommendedName>
    <alternativeName>
        <fullName evidence="9">Flavin transferase</fullName>
    </alternativeName>
</protein>
<dbReference type="Proteomes" id="UP001252243">
    <property type="component" value="Unassembled WGS sequence"/>
</dbReference>
<evidence type="ECO:0000256" key="1">
    <source>
        <dbReference type="ARBA" id="ARBA00001946"/>
    </source>
</evidence>
<dbReference type="PANTHER" id="PTHR30040:SF2">
    <property type="entry name" value="FAD:PROTEIN FMN TRANSFERASE"/>
    <property type="match status" value="1"/>
</dbReference>
<evidence type="ECO:0000256" key="2">
    <source>
        <dbReference type="ARBA" id="ARBA00011955"/>
    </source>
</evidence>
<evidence type="ECO:0000256" key="5">
    <source>
        <dbReference type="ARBA" id="ARBA00022679"/>
    </source>
</evidence>